<accession>A0A9D3M2A5</accession>
<dbReference type="EMBL" id="JAFIRN010000010">
    <property type="protein sequence ID" value="KAG5841262.1"/>
    <property type="molecule type" value="Genomic_DNA"/>
</dbReference>
<feature type="region of interest" description="Disordered" evidence="1">
    <location>
        <begin position="28"/>
        <end position="55"/>
    </location>
</feature>
<comment type="caution">
    <text evidence="2">The sequence shown here is derived from an EMBL/GenBank/DDBJ whole genome shotgun (WGS) entry which is preliminary data.</text>
</comment>
<dbReference type="AlphaFoldDB" id="A0A9D3M2A5"/>
<proteinExistence type="predicted"/>
<sequence length="112" mass="12349">MAEHEPRPDGSTAEGHIKVTDRIAGQKKVFRKRQKAKPKMQTAEAAGTEGGPQNTRAPFRLQDFMCFKISKRYTVLLLLVLLASTVYSSETPKPGKCAVCLEKDCANGVTRI</sequence>
<dbReference type="Proteomes" id="UP001044222">
    <property type="component" value="Chromosome 10"/>
</dbReference>
<feature type="non-terminal residue" evidence="2">
    <location>
        <position position="112"/>
    </location>
</feature>
<protein>
    <submittedName>
        <fullName evidence="2">Uncharacterized protein</fullName>
    </submittedName>
</protein>
<evidence type="ECO:0000313" key="3">
    <source>
        <dbReference type="Proteomes" id="UP001044222"/>
    </source>
</evidence>
<keyword evidence="3" id="KW-1185">Reference proteome</keyword>
<name>A0A9D3M2A5_ANGAN</name>
<organism evidence="2 3">
    <name type="scientific">Anguilla anguilla</name>
    <name type="common">European freshwater eel</name>
    <name type="synonym">Muraena anguilla</name>
    <dbReference type="NCBI Taxonomy" id="7936"/>
    <lineage>
        <taxon>Eukaryota</taxon>
        <taxon>Metazoa</taxon>
        <taxon>Chordata</taxon>
        <taxon>Craniata</taxon>
        <taxon>Vertebrata</taxon>
        <taxon>Euteleostomi</taxon>
        <taxon>Actinopterygii</taxon>
        <taxon>Neopterygii</taxon>
        <taxon>Teleostei</taxon>
        <taxon>Anguilliformes</taxon>
        <taxon>Anguillidae</taxon>
        <taxon>Anguilla</taxon>
    </lineage>
</organism>
<gene>
    <name evidence="2" type="ORF">ANANG_G00197680</name>
</gene>
<feature type="compositionally biased region" description="Basic residues" evidence="1">
    <location>
        <begin position="28"/>
        <end position="38"/>
    </location>
</feature>
<evidence type="ECO:0000256" key="1">
    <source>
        <dbReference type="SAM" id="MobiDB-lite"/>
    </source>
</evidence>
<evidence type="ECO:0000313" key="2">
    <source>
        <dbReference type="EMBL" id="KAG5841262.1"/>
    </source>
</evidence>
<reference evidence="2" key="1">
    <citation type="submission" date="2021-01" db="EMBL/GenBank/DDBJ databases">
        <title>A chromosome-scale assembly of European eel, Anguilla anguilla.</title>
        <authorList>
            <person name="Henkel C."/>
            <person name="Jong-Raadsen S.A."/>
            <person name="Dufour S."/>
            <person name="Weltzien F.-A."/>
            <person name="Palstra A.P."/>
            <person name="Pelster B."/>
            <person name="Spaink H.P."/>
            <person name="Van Den Thillart G.E."/>
            <person name="Jansen H."/>
            <person name="Zahm M."/>
            <person name="Klopp C."/>
            <person name="Cedric C."/>
            <person name="Louis A."/>
            <person name="Berthelot C."/>
            <person name="Parey E."/>
            <person name="Roest Crollius H."/>
            <person name="Montfort J."/>
            <person name="Robinson-Rechavi M."/>
            <person name="Bucao C."/>
            <person name="Bouchez O."/>
            <person name="Gislard M."/>
            <person name="Lluch J."/>
            <person name="Milhes M."/>
            <person name="Lampietro C."/>
            <person name="Lopez Roques C."/>
            <person name="Donnadieu C."/>
            <person name="Braasch I."/>
            <person name="Desvignes T."/>
            <person name="Postlethwait J."/>
            <person name="Bobe J."/>
            <person name="Guiguen Y."/>
            <person name="Dirks R."/>
        </authorList>
    </citation>
    <scope>NUCLEOTIDE SEQUENCE</scope>
    <source>
        <strain evidence="2">Tag_6206</strain>
        <tissue evidence="2">Liver</tissue>
    </source>
</reference>